<evidence type="ECO:0000313" key="2">
    <source>
        <dbReference type="Proteomes" id="UP000249499"/>
    </source>
</evidence>
<reference evidence="2" key="2">
    <citation type="journal article" date="2023" name="MicrobiologyOpen">
        <title>Genomics of the tumorigenes clade of the family Rhizobiaceae and description of Rhizobium rhododendri sp. nov.</title>
        <authorList>
            <person name="Kuzmanovic N."/>
            <person name="diCenzo G.C."/>
            <person name="Bunk B."/>
            <person name="Sproeer C."/>
            <person name="Fruehling A."/>
            <person name="Neumann-Schaal M."/>
            <person name="Overmann J."/>
            <person name="Smalla K."/>
        </authorList>
    </citation>
    <scope>NUCLEOTIDE SEQUENCE [LARGE SCALE GENOMIC DNA]</scope>
    <source>
        <strain evidence="2">1078</strain>
        <plasmid evidence="2">pRt1078</plasmid>
    </source>
</reference>
<dbReference type="KEGG" id="rtu:PR017_18775"/>
<proteinExistence type="predicted"/>
<dbReference type="RefSeq" id="WP_133255662.1">
    <property type="nucleotide sequence ID" value="NZ_CP117256.1"/>
</dbReference>
<accession>A0AAF1KGK9</accession>
<organism evidence="1 2">
    <name type="scientific">Rhizobium tumorigenes</name>
    <dbReference type="NCBI Taxonomy" id="2041385"/>
    <lineage>
        <taxon>Bacteria</taxon>
        <taxon>Pseudomonadati</taxon>
        <taxon>Pseudomonadota</taxon>
        <taxon>Alphaproteobacteria</taxon>
        <taxon>Hyphomicrobiales</taxon>
        <taxon>Rhizobiaceae</taxon>
        <taxon>Rhizobium/Agrobacterium group</taxon>
        <taxon>Rhizobium</taxon>
    </lineage>
</organism>
<evidence type="ECO:0000313" key="1">
    <source>
        <dbReference type="EMBL" id="WFR97937.1"/>
    </source>
</evidence>
<gene>
    <name evidence="1" type="ORF">PR017_18775</name>
</gene>
<dbReference type="Proteomes" id="UP000249499">
    <property type="component" value="Plasmid pRt1078"/>
</dbReference>
<dbReference type="EMBL" id="CP117256">
    <property type="protein sequence ID" value="WFR97937.1"/>
    <property type="molecule type" value="Genomic_DNA"/>
</dbReference>
<keyword evidence="1" id="KW-0614">Plasmid</keyword>
<geneLocation type="plasmid" evidence="1 2">
    <name>pRt1078</name>
</geneLocation>
<reference evidence="1 2" key="1">
    <citation type="journal article" date="2018" name="Sci. Rep.">
        <title>Rhizobium tumorigenes sp. nov., a novel plant tumorigenic bacterium isolated from cane gall tumors on thornless blackberry.</title>
        <authorList>
            <person name="Kuzmanovi N."/>
            <person name="Smalla K."/>
            <person name="Gronow S."/>
            <person name="PuBawska J."/>
        </authorList>
    </citation>
    <scope>NUCLEOTIDE SEQUENCE [LARGE SCALE GENOMIC DNA]</scope>
    <source>
        <strain evidence="1 2">1078</strain>
    </source>
</reference>
<dbReference type="AlphaFoldDB" id="A0AAF1KGK9"/>
<name>A0AAF1KGK9_9HYPH</name>
<protein>
    <submittedName>
        <fullName evidence="1">Uncharacterized protein</fullName>
    </submittedName>
</protein>
<keyword evidence="2" id="KW-1185">Reference proteome</keyword>
<sequence>MSAFDTIIFTVPQTALDEVAYEQALRPVPTLLCENEGRLDGTIWSLAQSLLPALERPEEVGSMYAERVLLASTTYFAQAFGGLRQAAASRHGLSRRQGQSSL</sequence>